<dbReference type="GO" id="GO:0003714">
    <property type="term" value="F:transcription corepressor activity"/>
    <property type="evidence" value="ECO:0007669"/>
    <property type="project" value="InterPro"/>
</dbReference>
<gene>
    <name evidence="3" type="ORF">RDWZM_007792</name>
</gene>
<comment type="caution">
    <text evidence="3">The sequence shown here is derived from an EMBL/GenBank/DDBJ whole genome shotgun (WGS) entry which is preliminary data.</text>
</comment>
<proteinExistence type="inferred from homology"/>
<dbReference type="GO" id="GO:0005829">
    <property type="term" value="C:cytosol"/>
    <property type="evidence" value="ECO:0007669"/>
    <property type="project" value="TreeGrafter"/>
</dbReference>
<dbReference type="Pfam" id="PF06825">
    <property type="entry name" value="HSBP1"/>
    <property type="match status" value="1"/>
</dbReference>
<dbReference type="OrthoDB" id="4159489at2759"/>
<keyword evidence="4" id="KW-1185">Reference proteome</keyword>
<feature type="region of interest" description="Disordered" evidence="2">
    <location>
        <begin position="1"/>
        <end position="25"/>
    </location>
</feature>
<evidence type="ECO:0000313" key="4">
    <source>
        <dbReference type="Proteomes" id="UP001142055"/>
    </source>
</evidence>
<dbReference type="GO" id="GO:0005634">
    <property type="term" value="C:nucleus"/>
    <property type="evidence" value="ECO:0007669"/>
    <property type="project" value="TreeGrafter"/>
</dbReference>
<accession>A0A9Q0M3B4</accession>
<dbReference type="EMBL" id="JAPWDV010000003">
    <property type="protein sequence ID" value="KAJ6216635.1"/>
    <property type="molecule type" value="Genomic_DNA"/>
</dbReference>
<dbReference type="AlphaFoldDB" id="A0A9Q0M3B4"/>
<feature type="compositionally biased region" description="Polar residues" evidence="2">
    <location>
        <begin position="7"/>
        <end position="25"/>
    </location>
</feature>
<feature type="region of interest" description="Disordered" evidence="2">
    <location>
        <begin position="70"/>
        <end position="101"/>
    </location>
</feature>
<dbReference type="OMA" id="MTEQFIS"/>
<evidence type="ECO:0000256" key="2">
    <source>
        <dbReference type="SAM" id="MobiDB-lite"/>
    </source>
</evidence>
<reference evidence="3" key="1">
    <citation type="submission" date="2022-12" db="EMBL/GenBank/DDBJ databases">
        <title>Genome assemblies of Blomia tropicalis.</title>
        <authorList>
            <person name="Cui Y."/>
        </authorList>
    </citation>
    <scope>NUCLEOTIDE SEQUENCE</scope>
    <source>
        <tissue evidence="3">Adult mites</tissue>
    </source>
</reference>
<evidence type="ECO:0008006" key="5">
    <source>
        <dbReference type="Google" id="ProtNLM"/>
    </source>
</evidence>
<dbReference type="FunFam" id="1.20.5.430:FF:000003">
    <property type="entry name" value="Heat shock factor binding protein"/>
    <property type="match status" value="1"/>
</dbReference>
<dbReference type="PANTHER" id="PTHR19424:SF0">
    <property type="entry name" value="HEAT SHOCK FACTOR BINDING PROTEIN 1"/>
    <property type="match status" value="1"/>
</dbReference>
<sequence length="101" mass="11249">MDKGEGSPNTNMVTSSTNENANLQEPLQMVQTLLQEMQDKFQTMTEQFISRIDEMGQRIDEIESNISELMQQSDMGDDSGQTEQGTAEQITSTNANANVNQ</sequence>
<dbReference type="PANTHER" id="PTHR19424">
    <property type="entry name" value="HEAT SHOCK FACTOR BINDING PROTEIN 1"/>
    <property type="match status" value="1"/>
</dbReference>
<name>A0A9Q0M3B4_BLOTA</name>
<protein>
    <recommendedName>
        <fullName evidence="5">Heat shock factor-binding protein 1</fullName>
    </recommendedName>
</protein>
<dbReference type="Proteomes" id="UP001142055">
    <property type="component" value="Chromosome 3"/>
</dbReference>
<comment type="similarity">
    <text evidence="1">Belongs to the HSBP1 family.</text>
</comment>
<dbReference type="GO" id="GO:0070370">
    <property type="term" value="P:cellular heat acclimation"/>
    <property type="evidence" value="ECO:0007669"/>
    <property type="project" value="TreeGrafter"/>
</dbReference>
<organism evidence="3 4">
    <name type="scientific">Blomia tropicalis</name>
    <name type="common">Mite</name>
    <dbReference type="NCBI Taxonomy" id="40697"/>
    <lineage>
        <taxon>Eukaryota</taxon>
        <taxon>Metazoa</taxon>
        <taxon>Ecdysozoa</taxon>
        <taxon>Arthropoda</taxon>
        <taxon>Chelicerata</taxon>
        <taxon>Arachnida</taxon>
        <taxon>Acari</taxon>
        <taxon>Acariformes</taxon>
        <taxon>Sarcoptiformes</taxon>
        <taxon>Astigmata</taxon>
        <taxon>Glycyphagoidea</taxon>
        <taxon>Echimyopodidae</taxon>
        <taxon>Blomia</taxon>
    </lineage>
</organism>
<dbReference type="InterPro" id="IPR009643">
    <property type="entry name" value="HS1-bd"/>
</dbReference>
<evidence type="ECO:0000256" key="1">
    <source>
        <dbReference type="ARBA" id="ARBA00006349"/>
    </source>
</evidence>
<dbReference type="Gene3D" id="1.20.5.430">
    <property type="match status" value="1"/>
</dbReference>
<evidence type="ECO:0000313" key="3">
    <source>
        <dbReference type="EMBL" id="KAJ6216635.1"/>
    </source>
</evidence>